<feature type="chain" id="PRO_5045529104" evidence="1">
    <location>
        <begin position="23"/>
        <end position="461"/>
    </location>
</feature>
<protein>
    <submittedName>
        <fullName evidence="2">Uncharacterized protein</fullName>
    </submittedName>
</protein>
<proteinExistence type="predicted"/>
<dbReference type="RefSeq" id="WP_315946276.1">
    <property type="nucleotide sequence ID" value="NZ_JAWCUA010000003.1"/>
</dbReference>
<keyword evidence="1" id="KW-0732">Signal</keyword>
<evidence type="ECO:0000256" key="1">
    <source>
        <dbReference type="SAM" id="SignalP"/>
    </source>
</evidence>
<feature type="signal peptide" evidence="1">
    <location>
        <begin position="1"/>
        <end position="22"/>
    </location>
</feature>
<dbReference type="EMBL" id="JAWCUA010000003">
    <property type="protein sequence ID" value="MDU0112568.1"/>
    <property type="molecule type" value="Genomic_DNA"/>
</dbReference>
<dbReference type="SUPFAM" id="SSF53850">
    <property type="entry name" value="Periplasmic binding protein-like II"/>
    <property type="match status" value="1"/>
</dbReference>
<evidence type="ECO:0000313" key="3">
    <source>
        <dbReference type="Proteomes" id="UP001257914"/>
    </source>
</evidence>
<name>A0ABU3QZU9_9GAMM</name>
<keyword evidence="3" id="KW-1185">Reference proteome</keyword>
<reference evidence="2 3" key="1">
    <citation type="submission" date="2023-10" db="EMBL/GenBank/DDBJ databases">
        <title>Psychrosphaera aquimaarina strain SW33 isolated from seawater.</title>
        <authorList>
            <person name="Bayburt H."/>
            <person name="Kim J.M."/>
            <person name="Choi B.J."/>
            <person name="Jeon C.O."/>
        </authorList>
    </citation>
    <scope>NUCLEOTIDE SEQUENCE [LARGE SCALE GENOMIC DNA]</scope>
    <source>
        <strain evidence="2 3">KCTC 52743</strain>
    </source>
</reference>
<gene>
    <name evidence="2" type="ORF">RT723_06025</name>
</gene>
<sequence>MRVYYSFLIVIFSLLLSANAMAMMANELTVGLLKTDSTAEKKYLSLLQQVYPNHKITVQRSDNASVLLEKLIKYDIDLILPWQPYIYKNVLQSFNSVSTTEKVILSYSPNLEFNQTTEMKQFKFGMVGDVDTQNIKGLDDNVVQVPSFQAGLSLVNKKQLDGIIHYVSDAKTTENNLSQLALLPAKNNVVAFSKTIIGRQLKDQFDASLNRQSYPVIQDQRPLFTIYLSGKTSDDNYDLTHYTSLILSSIGGYNISLEWMNNATEYFNSAGANNSCVMTMLKTPERLQKFDFSESINLTLGQRLYSLTPIPSPEPISLTTLINQSVDLRLGFGATRSYGDKLDDEISNLLFKNKMAYDSSHQVLLKHFANKKFELLITYPYDFMHFDVQEKMYSYEVQNSPKFIEGYLMCGRSDLSNQFLKQFDHALTELTQYKQFFDSQLQYLPKSEYTLFAKYFKQIYK</sequence>
<dbReference type="Proteomes" id="UP001257914">
    <property type="component" value="Unassembled WGS sequence"/>
</dbReference>
<accession>A0ABU3QZU9</accession>
<evidence type="ECO:0000313" key="2">
    <source>
        <dbReference type="EMBL" id="MDU0112568.1"/>
    </source>
</evidence>
<comment type="caution">
    <text evidence="2">The sequence shown here is derived from an EMBL/GenBank/DDBJ whole genome shotgun (WGS) entry which is preliminary data.</text>
</comment>
<organism evidence="2 3">
    <name type="scientific">Psychrosphaera aquimarina</name>
    <dbReference type="NCBI Taxonomy" id="2044854"/>
    <lineage>
        <taxon>Bacteria</taxon>
        <taxon>Pseudomonadati</taxon>
        <taxon>Pseudomonadota</taxon>
        <taxon>Gammaproteobacteria</taxon>
        <taxon>Alteromonadales</taxon>
        <taxon>Pseudoalteromonadaceae</taxon>
        <taxon>Psychrosphaera</taxon>
    </lineage>
</organism>